<dbReference type="Proteomes" id="UP000030706">
    <property type="component" value="Unassembled WGS sequence"/>
</dbReference>
<dbReference type="PANTHER" id="PTHR36978:SF4">
    <property type="entry name" value="P-LOOP CONTAINING NUCLEOSIDE TRIPHOSPHATE HYDROLASE PROTEIN"/>
    <property type="match status" value="1"/>
</dbReference>
<dbReference type="RefSeq" id="XP_029761763.1">
    <property type="nucleotide sequence ID" value="XM_029903711.1"/>
</dbReference>
<dbReference type="Pfam" id="PF17784">
    <property type="entry name" value="Sulfotransfer_4"/>
    <property type="match status" value="1"/>
</dbReference>
<dbReference type="EMBL" id="KL584980">
    <property type="protein sequence ID" value="KEQ85576.1"/>
    <property type="molecule type" value="Genomic_DNA"/>
</dbReference>
<dbReference type="OrthoDB" id="408152at2759"/>
<gene>
    <name evidence="2" type="ORF">M438DRAFT_334459</name>
</gene>
<keyword evidence="1" id="KW-0472">Membrane</keyword>
<organism evidence="2 3">
    <name type="scientific">Aureobasidium pullulans EXF-150</name>
    <dbReference type="NCBI Taxonomy" id="1043002"/>
    <lineage>
        <taxon>Eukaryota</taxon>
        <taxon>Fungi</taxon>
        <taxon>Dikarya</taxon>
        <taxon>Ascomycota</taxon>
        <taxon>Pezizomycotina</taxon>
        <taxon>Dothideomycetes</taxon>
        <taxon>Dothideomycetidae</taxon>
        <taxon>Dothideales</taxon>
        <taxon>Saccotheciaceae</taxon>
        <taxon>Aureobasidium</taxon>
    </lineage>
</organism>
<evidence type="ECO:0000256" key="1">
    <source>
        <dbReference type="SAM" id="Phobius"/>
    </source>
</evidence>
<dbReference type="STRING" id="1043002.A0A074YFG8"/>
<dbReference type="InterPro" id="IPR040632">
    <property type="entry name" value="Sulfotransfer_4"/>
</dbReference>
<protein>
    <recommendedName>
        <fullName evidence="4">NAD dependent epimerase/dehydratase</fullName>
    </recommendedName>
</protein>
<dbReference type="InterPro" id="IPR027417">
    <property type="entry name" value="P-loop_NTPase"/>
</dbReference>
<name>A0A074YFG8_AURPU</name>
<dbReference type="PANTHER" id="PTHR36978">
    <property type="entry name" value="P-LOOP CONTAINING NUCLEOTIDE TRIPHOSPHATE HYDROLASE"/>
    <property type="match status" value="1"/>
</dbReference>
<dbReference type="AlphaFoldDB" id="A0A074YFG8"/>
<evidence type="ECO:0000313" key="2">
    <source>
        <dbReference type="EMBL" id="KEQ85576.1"/>
    </source>
</evidence>
<dbReference type="Gene3D" id="3.40.50.300">
    <property type="entry name" value="P-loop containing nucleotide triphosphate hydrolases"/>
    <property type="match status" value="1"/>
</dbReference>
<feature type="transmembrane region" description="Helical" evidence="1">
    <location>
        <begin position="241"/>
        <end position="264"/>
    </location>
</feature>
<sequence length="271" mass="31539">MDSQPRLIDKLPEPSKGVEMEVLLLGMPRTGTISLLSAFKVLGYKPFHGSMMEQYPHLLNIWLEALKAKFFGISSPYGRKEFDKMFDGWNVTCNMPGSLLAEDLIKAYPNAKIVLSTRDVSKWQRSMRDSVDTAVRWRTFDWLASWDPDRIGLWWSYHKFQHSLRPILAPNGERQAYLDHYQKINEMVPAHQVLNFSVGEGWEPLCKFLGKDIPTTPFPRVNNKDSFLADRERRWWQMVRIMLWKTSALAVLLLAIFLMLWTAIASRRGDF</sequence>
<evidence type="ECO:0008006" key="4">
    <source>
        <dbReference type="Google" id="ProtNLM"/>
    </source>
</evidence>
<keyword evidence="1" id="KW-0812">Transmembrane</keyword>
<evidence type="ECO:0000313" key="3">
    <source>
        <dbReference type="Proteomes" id="UP000030706"/>
    </source>
</evidence>
<dbReference type="GeneID" id="40746017"/>
<keyword evidence="1" id="KW-1133">Transmembrane helix</keyword>
<dbReference type="HOGENOM" id="CLU_061199_3_0_1"/>
<proteinExistence type="predicted"/>
<reference evidence="2 3" key="1">
    <citation type="journal article" date="2014" name="BMC Genomics">
        <title>Genome sequencing of four Aureobasidium pullulans varieties: biotechnological potential, stress tolerance, and description of new species.</title>
        <authorList>
            <person name="Gostin Ar C."/>
            <person name="Ohm R.A."/>
            <person name="Kogej T."/>
            <person name="Sonjak S."/>
            <person name="Turk M."/>
            <person name="Zajc J."/>
            <person name="Zalar P."/>
            <person name="Grube M."/>
            <person name="Sun H."/>
            <person name="Han J."/>
            <person name="Sharma A."/>
            <person name="Chiniquy J."/>
            <person name="Ngan C.Y."/>
            <person name="Lipzen A."/>
            <person name="Barry K."/>
            <person name="Grigoriev I.V."/>
            <person name="Gunde-Cimerman N."/>
        </authorList>
    </citation>
    <scope>NUCLEOTIDE SEQUENCE [LARGE SCALE GENOMIC DNA]</scope>
    <source>
        <strain evidence="2 3">EXF-150</strain>
    </source>
</reference>
<dbReference type="SUPFAM" id="SSF52540">
    <property type="entry name" value="P-loop containing nucleoside triphosphate hydrolases"/>
    <property type="match status" value="1"/>
</dbReference>
<accession>A0A074YFG8</accession>
<keyword evidence="3" id="KW-1185">Reference proteome</keyword>